<dbReference type="PROSITE" id="PS50894">
    <property type="entry name" value="HPT"/>
    <property type="match status" value="1"/>
</dbReference>
<dbReference type="InterPro" id="IPR000700">
    <property type="entry name" value="PAS-assoc_C"/>
</dbReference>
<evidence type="ECO:0000313" key="20">
    <source>
        <dbReference type="Proteomes" id="UP000187735"/>
    </source>
</evidence>
<dbReference type="PROSITE" id="PS50113">
    <property type="entry name" value="PAC"/>
    <property type="match status" value="1"/>
</dbReference>
<evidence type="ECO:0000256" key="1">
    <source>
        <dbReference type="ARBA" id="ARBA00000085"/>
    </source>
</evidence>
<evidence type="ECO:0000256" key="2">
    <source>
        <dbReference type="ARBA" id="ARBA00012438"/>
    </source>
</evidence>
<dbReference type="InterPro" id="IPR035965">
    <property type="entry name" value="PAS-like_dom_sf"/>
</dbReference>
<dbReference type="SMART" id="SM00387">
    <property type="entry name" value="HATPase_c"/>
    <property type="match status" value="1"/>
</dbReference>
<dbReference type="KEGG" id="fmr:Fuma_01909"/>
<name>A0A1P8WE33_9PLAN</name>
<dbReference type="SUPFAM" id="SSF47226">
    <property type="entry name" value="Histidine-containing phosphotransfer domain, HPT domain"/>
    <property type="match status" value="1"/>
</dbReference>
<dbReference type="SUPFAM" id="SSF55785">
    <property type="entry name" value="PYP-like sensor domain (PAS domain)"/>
    <property type="match status" value="1"/>
</dbReference>
<keyword evidence="7" id="KW-0067">ATP-binding</keyword>
<dbReference type="InterPro" id="IPR000014">
    <property type="entry name" value="PAS"/>
</dbReference>
<dbReference type="SMART" id="SM00388">
    <property type="entry name" value="HisKA"/>
    <property type="match status" value="1"/>
</dbReference>
<dbReference type="PRINTS" id="PR00344">
    <property type="entry name" value="BCTRLSENSOR"/>
</dbReference>
<dbReference type="AlphaFoldDB" id="A0A1P8WE33"/>
<dbReference type="FunFam" id="3.30.565.10:FF:000010">
    <property type="entry name" value="Sensor histidine kinase RcsC"/>
    <property type="match status" value="1"/>
</dbReference>
<dbReference type="InterPro" id="IPR001789">
    <property type="entry name" value="Sig_transdc_resp-reg_receiver"/>
</dbReference>
<dbReference type="CDD" id="cd00156">
    <property type="entry name" value="REC"/>
    <property type="match status" value="1"/>
</dbReference>
<organism evidence="19 20">
    <name type="scientific">Fuerstiella marisgermanici</name>
    <dbReference type="NCBI Taxonomy" id="1891926"/>
    <lineage>
        <taxon>Bacteria</taxon>
        <taxon>Pseudomonadati</taxon>
        <taxon>Planctomycetota</taxon>
        <taxon>Planctomycetia</taxon>
        <taxon>Planctomycetales</taxon>
        <taxon>Planctomycetaceae</taxon>
        <taxon>Fuerstiella</taxon>
    </lineage>
</organism>
<feature type="domain" description="Response regulatory" evidence="15">
    <location>
        <begin position="727"/>
        <end position="847"/>
    </location>
</feature>
<dbReference type="EC" id="2.7.13.3" evidence="2"/>
<dbReference type="InterPro" id="IPR011006">
    <property type="entry name" value="CheY-like_superfamily"/>
</dbReference>
<dbReference type="EMBL" id="CP017641">
    <property type="protein sequence ID" value="APZ92299.1"/>
    <property type="molecule type" value="Genomic_DNA"/>
</dbReference>
<dbReference type="PROSITE" id="PS50110">
    <property type="entry name" value="RESPONSE_REGULATORY"/>
    <property type="match status" value="2"/>
</dbReference>
<evidence type="ECO:0000259" key="17">
    <source>
        <dbReference type="PROSITE" id="PS50113"/>
    </source>
</evidence>
<dbReference type="CDD" id="cd17546">
    <property type="entry name" value="REC_hyHK_CKI1_RcsC-like"/>
    <property type="match status" value="1"/>
</dbReference>
<feature type="domain" description="PAC" evidence="17">
    <location>
        <begin position="271"/>
        <end position="323"/>
    </location>
</feature>
<evidence type="ECO:0000256" key="5">
    <source>
        <dbReference type="ARBA" id="ARBA00022741"/>
    </source>
</evidence>
<keyword evidence="4 19" id="KW-0808">Transferase</keyword>
<keyword evidence="6 19" id="KW-0418">Kinase</keyword>
<comment type="catalytic activity">
    <reaction evidence="1">
        <text>ATP + protein L-histidine = ADP + protein N-phospho-L-histidine.</text>
        <dbReference type="EC" id="2.7.13.3"/>
    </reaction>
</comment>
<dbReference type="NCBIfam" id="TIGR00229">
    <property type="entry name" value="sensory_box"/>
    <property type="match status" value="1"/>
</dbReference>
<dbReference type="GO" id="GO:0000155">
    <property type="term" value="F:phosphorelay sensor kinase activity"/>
    <property type="evidence" value="ECO:0007669"/>
    <property type="project" value="InterPro"/>
</dbReference>
<dbReference type="OrthoDB" id="9762493at2"/>
<evidence type="ECO:0000313" key="19">
    <source>
        <dbReference type="EMBL" id="APZ92299.1"/>
    </source>
</evidence>
<dbReference type="InterPro" id="IPR036890">
    <property type="entry name" value="HATPase_C_sf"/>
</dbReference>
<sequence>MTEQDSPLLKLSLSRQADLSHMSRRVRLLAALTELPQKQREDFSKAVTDVCRYVLAAQAHGAVEFSLSQDGSQHYLQIVVRNEGEEKQRGNKAPRAAERRTEEARSLERLKDVVDYFHFDDNANRGTIAELRQMLPPTFQRPTAREASLWKRMIQQKSLEDAILVASQRSRRIEAEADTMRQRHTLRDEMARGTEDSETLFSLIASETDNFIVVMDPDGSITWVNNAFVAITGYSEAEINRRRLDELLGGPSSNREVMRDFREALRHGHRFNDELLLYRKDGRAYWTHFTLTPVTRGTSGISRWIAIGTDVSQQRQAVDALAAAKESAESASQAKSEFLANMSHEIRTPLNAIIGMTELTLGTELQREQKEYLSTVKLSAESLLELLNDVLDLSKIEAGKLSIDHTNFNIADLIRDTVRALAVRAHTKGLELACHVPLDTPQWLRGDPVRLRQILVNLVGNAIKFTRSGEVSVNIEPQWQNGNEIGLHFIVSDTGVGIPKDRLQRIFDAFEQVDNSTTREYGGTGLGLAITSQLLRMMGGRIWVESQQGKGSRFHFSLSFPIVHDAPPLHNADAADVEGFHVLVVDDNKTNRDVVGGMLRHWKMEPTLVDSGRAALQEIEQHSQNGRAFDLVLLDAIMPELDGFEVAQQIRDAPDLECGTMMMLSSADRPNSSARCQELGIESFMLKPVSPSALLNAILSAVGPKRLSKNADNNQASPNDRPPRTLRVLVADDHEANRDLATAILTKRSHQCVPAETGRDVLREYESADPPFDAILMDVQMPEMDGFEVTTEIREREQGCGRHTPIIALTAHAMKGDREKCLAQGMDAYLSKPIRPRELVTLVESVASAGTKHEFPKDDPIATTEIDFTFALERLEGEDDLLRSQMQYFLNDGPGLVKEICQGLSNSNTEKIQRAAHRLKGLLAGYGRDATSKLAGQMEHSAATGDTSQIADLCNQVNSDVEALVVGMRKYLKT</sequence>
<feature type="domain" description="HPt" evidence="18">
    <location>
        <begin position="878"/>
        <end position="974"/>
    </location>
</feature>
<gene>
    <name evidence="19" type="primary">barA_2</name>
    <name evidence="19" type="ORF">Fuma_01909</name>
</gene>
<dbReference type="Gene3D" id="3.30.450.20">
    <property type="entry name" value="PAS domain"/>
    <property type="match status" value="1"/>
</dbReference>
<dbReference type="CDD" id="cd00130">
    <property type="entry name" value="PAS"/>
    <property type="match status" value="1"/>
</dbReference>
<dbReference type="PROSITE" id="PS50112">
    <property type="entry name" value="PAS"/>
    <property type="match status" value="1"/>
</dbReference>
<dbReference type="SMART" id="SM00448">
    <property type="entry name" value="REC"/>
    <property type="match status" value="2"/>
</dbReference>
<dbReference type="Gene3D" id="3.30.565.10">
    <property type="entry name" value="Histidine kinase-like ATPase, C-terminal domain"/>
    <property type="match status" value="1"/>
</dbReference>
<dbReference type="InterPro" id="IPR003661">
    <property type="entry name" value="HisK_dim/P_dom"/>
</dbReference>
<dbReference type="SUPFAM" id="SSF55874">
    <property type="entry name" value="ATPase domain of HSP90 chaperone/DNA topoisomerase II/histidine kinase"/>
    <property type="match status" value="1"/>
</dbReference>
<dbReference type="InterPro" id="IPR001610">
    <property type="entry name" value="PAC"/>
</dbReference>
<dbReference type="Proteomes" id="UP000187735">
    <property type="component" value="Chromosome"/>
</dbReference>
<feature type="domain" description="PAS" evidence="16">
    <location>
        <begin position="197"/>
        <end position="268"/>
    </location>
</feature>
<dbReference type="Pfam" id="PF00072">
    <property type="entry name" value="Response_reg"/>
    <property type="match status" value="2"/>
</dbReference>
<dbReference type="CDD" id="cd00082">
    <property type="entry name" value="HisKA"/>
    <property type="match status" value="1"/>
</dbReference>
<keyword evidence="3 12" id="KW-0597">Phosphoprotein</keyword>
<feature type="region of interest" description="Disordered" evidence="13">
    <location>
        <begin position="84"/>
        <end position="104"/>
    </location>
</feature>
<dbReference type="InterPro" id="IPR003594">
    <property type="entry name" value="HATPase_dom"/>
</dbReference>
<dbReference type="Pfam" id="PF01627">
    <property type="entry name" value="Hpt"/>
    <property type="match status" value="1"/>
</dbReference>
<evidence type="ECO:0000259" key="14">
    <source>
        <dbReference type="PROSITE" id="PS50109"/>
    </source>
</evidence>
<evidence type="ECO:0000256" key="11">
    <source>
        <dbReference type="PROSITE-ProRule" id="PRU00110"/>
    </source>
</evidence>
<feature type="modified residue" description="4-aspartylphosphate" evidence="12">
    <location>
        <position position="635"/>
    </location>
</feature>
<dbReference type="GO" id="GO:0005524">
    <property type="term" value="F:ATP binding"/>
    <property type="evidence" value="ECO:0007669"/>
    <property type="project" value="UniProtKB-KW"/>
</dbReference>
<dbReference type="SMART" id="SM00091">
    <property type="entry name" value="PAS"/>
    <property type="match status" value="1"/>
</dbReference>
<evidence type="ECO:0000256" key="4">
    <source>
        <dbReference type="ARBA" id="ARBA00022679"/>
    </source>
</evidence>
<feature type="modified residue" description="Phosphohistidine" evidence="11">
    <location>
        <position position="917"/>
    </location>
</feature>
<feature type="domain" description="Histidine kinase" evidence="14">
    <location>
        <begin position="341"/>
        <end position="562"/>
    </location>
</feature>
<dbReference type="Pfam" id="PF02518">
    <property type="entry name" value="HATPase_c"/>
    <property type="match status" value="1"/>
</dbReference>
<keyword evidence="8" id="KW-0902">Two-component regulatory system</keyword>
<dbReference type="Pfam" id="PF13426">
    <property type="entry name" value="PAS_9"/>
    <property type="match status" value="1"/>
</dbReference>
<dbReference type="FunFam" id="1.10.287.130:FF:000002">
    <property type="entry name" value="Two-component osmosensing histidine kinase"/>
    <property type="match status" value="1"/>
</dbReference>
<dbReference type="STRING" id="1891926.Fuma_01909"/>
<feature type="domain" description="Response regulatory" evidence="15">
    <location>
        <begin position="581"/>
        <end position="702"/>
    </location>
</feature>
<dbReference type="InterPro" id="IPR008207">
    <property type="entry name" value="Sig_transdc_His_kin_Hpt_dom"/>
</dbReference>
<dbReference type="Pfam" id="PF00512">
    <property type="entry name" value="HisKA"/>
    <property type="match status" value="1"/>
</dbReference>
<evidence type="ECO:0000256" key="3">
    <source>
        <dbReference type="ARBA" id="ARBA00022553"/>
    </source>
</evidence>
<evidence type="ECO:0000259" key="15">
    <source>
        <dbReference type="PROSITE" id="PS50110"/>
    </source>
</evidence>
<dbReference type="InterPro" id="IPR036641">
    <property type="entry name" value="HPT_dom_sf"/>
</dbReference>
<dbReference type="Gene3D" id="3.40.50.2300">
    <property type="match status" value="2"/>
</dbReference>
<evidence type="ECO:0000256" key="8">
    <source>
        <dbReference type="ARBA" id="ARBA00023012"/>
    </source>
</evidence>
<dbReference type="InterPro" id="IPR036097">
    <property type="entry name" value="HisK_dim/P_sf"/>
</dbReference>
<dbReference type="PANTHER" id="PTHR45339:SF5">
    <property type="entry name" value="HISTIDINE KINASE"/>
    <property type="match status" value="1"/>
</dbReference>
<dbReference type="SUPFAM" id="SSF52172">
    <property type="entry name" value="CheY-like"/>
    <property type="match status" value="2"/>
</dbReference>
<dbReference type="RefSeq" id="WP_077023941.1">
    <property type="nucleotide sequence ID" value="NZ_CP017641.1"/>
</dbReference>
<accession>A0A1P8WE33</accession>
<evidence type="ECO:0000256" key="7">
    <source>
        <dbReference type="ARBA" id="ARBA00022840"/>
    </source>
</evidence>
<dbReference type="PROSITE" id="PS50109">
    <property type="entry name" value="HIS_KIN"/>
    <property type="match status" value="1"/>
</dbReference>
<dbReference type="InterPro" id="IPR005467">
    <property type="entry name" value="His_kinase_dom"/>
</dbReference>
<dbReference type="PANTHER" id="PTHR45339">
    <property type="entry name" value="HYBRID SIGNAL TRANSDUCTION HISTIDINE KINASE J"/>
    <property type="match status" value="1"/>
</dbReference>
<evidence type="ECO:0000259" key="16">
    <source>
        <dbReference type="PROSITE" id="PS50112"/>
    </source>
</evidence>
<dbReference type="SUPFAM" id="SSF47384">
    <property type="entry name" value="Homodimeric domain of signal transducing histidine kinase"/>
    <property type="match status" value="1"/>
</dbReference>
<evidence type="ECO:0000256" key="10">
    <source>
        <dbReference type="ARBA" id="ARBA00068150"/>
    </source>
</evidence>
<evidence type="ECO:0000256" key="9">
    <source>
        <dbReference type="ARBA" id="ARBA00064003"/>
    </source>
</evidence>
<dbReference type="CDD" id="cd16922">
    <property type="entry name" value="HATPase_EvgS-ArcB-TorS-like"/>
    <property type="match status" value="1"/>
</dbReference>
<evidence type="ECO:0000259" key="18">
    <source>
        <dbReference type="PROSITE" id="PS50894"/>
    </source>
</evidence>
<evidence type="ECO:0000256" key="6">
    <source>
        <dbReference type="ARBA" id="ARBA00022777"/>
    </source>
</evidence>
<reference evidence="19 20" key="1">
    <citation type="journal article" date="2016" name="Front. Microbiol.">
        <title>Fuerstia marisgermanicae gen. nov., sp. nov., an Unusual Member of the Phylum Planctomycetes from the German Wadden Sea.</title>
        <authorList>
            <person name="Kohn T."/>
            <person name="Heuer A."/>
            <person name="Jogler M."/>
            <person name="Vollmers J."/>
            <person name="Boedeker C."/>
            <person name="Bunk B."/>
            <person name="Rast P."/>
            <person name="Borchert D."/>
            <person name="Glockner I."/>
            <person name="Freese H.M."/>
            <person name="Klenk H.P."/>
            <person name="Overmann J."/>
            <person name="Kaster A.K."/>
            <person name="Rohde M."/>
            <person name="Wiegand S."/>
            <person name="Jogler C."/>
        </authorList>
    </citation>
    <scope>NUCLEOTIDE SEQUENCE [LARGE SCALE GENOMIC DNA]</scope>
    <source>
        <strain evidence="19 20">NH11</strain>
    </source>
</reference>
<dbReference type="Gene3D" id="1.10.287.130">
    <property type="match status" value="1"/>
</dbReference>
<keyword evidence="20" id="KW-1185">Reference proteome</keyword>
<dbReference type="SMART" id="SM00086">
    <property type="entry name" value="PAC"/>
    <property type="match status" value="1"/>
</dbReference>
<feature type="modified residue" description="4-aspartylphosphate" evidence="12">
    <location>
        <position position="778"/>
    </location>
</feature>
<evidence type="ECO:0000256" key="12">
    <source>
        <dbReference type="PROSITE-ProRule" id="PRU00169"/>
    </source>
</evidence>
<proteinExistence type="predicted"/>
<keyword evidence="5" id="KW-0547">Nucleotide-binding</keyword>
<dbReference type="GO" id="GO:0005886">
    <property type="term" value="C:plasma membrane"/>
    <property type="evidence" value="ECO:0007669"/>
    <property type="project" value="UniProtKB-SubCell"/>
</dbReference>
<dbReference type="Gene3D" id="1.20.120.160">
    <property type="entry name" value="HPT domain"/>
    <property type="match status" value="1"/>
</dbReference>
<dbReference type="InterPro" id="IPR004358">
    <property type="entry name" value="Sig_transdc_His_kin-like_C"/>
</dbReference>
<protein>
    <recommendedName>
        <fullName evidence="10">Sensory/regulatory protein RpfC</fullName>
        <ecNumber evidence="2">2.7.13.3</ecNumber>
    </recommendedName>
</protein>
<evidence type="ECO:0000256" key="13">
    <source>
        <dbReference type="SAM" id="MobiDB-lite"/>
    </source>
</evidence>
<comment type="subunit">
    <text evidence="9">At low DSF concentrations, interacts with RpfF.</text>
</comment>